<protein>
    <recommendedName>
        <fullName evidence="2">AttH domain-containing protein</fullName>
    </recommendedName>
</protein>
<dbReference type="RefSeq" id="XP_043170160.1">
    <property type="nucleotide sequence ID" value="XM_043314225.1"/>
</dbReference>
<proteinExistence type="predicted"/>
<dbReference type="Proteomes" id="UP000676310">
    <property type="component" value="Unassembled WGS sequence"/>
</dbReference>
<feature type="domain" description="AttH" evidence="2">
    <location>
        <begin position="91"/>
        <end position="212"/>
    </location>
</feature>
<feature type="chain" id="PRO_5035201529" description="AttH domain-containing protein" evidence="1">
    <location>
        <begin position="18"/>
        <end position="342"/>
    </location>
</feature>
<organism evidence="3 4">
    <name type="scientific">Alternaria atra</name>
    <dbReference type="NCBI Taxonomy" id="119953"/>
    <lineage>
        <taxon>Eukaryota</taxon>
        <taxon>Fungi</taxon>
        <taxon>Dikarya</taxon>
        <taxon>Ascomycota</taxon>
        <taxon>Pezizomycotina</taxon>
        <taxon>Dothideomycetes</taxon>
        <taxon>Pleosporomycetidae</taxon>
        <taxon>Pleosporales</taxon>
        <taxon>Pleosporineae</taxon>
        <taxon>Pleosporaceae</taxon>
        <taxon>Alternaria</taxon>
        <taxon>Alternaria sect. Ulocladioides</taxon>
    </lineage>
</organism>
<sequence length="342" mass="37812">MIRAPLLLSMLTATVSALHDFTPEISSTVYDVFDKLPTQLSLPNSQLAAEGFNSYWFSHFLTTANNTEYVLLSQAVVLPTNEITIRTSLLDVGNPESYWQSSKTVALQGNTASENGQLSIKGEGFELSSNSDDNLASMVSRGANGQYEYNLTVRATSRVILNAGTGFFNWGKNNTTQWSLPSCQTSGTLSIGNSSYQVNRDRSMTWYDRQYGANGPDGGFTWFGVQFPGSDIRASIWLSDNEDPEQRLRFATVRTNYGLSIIRFTATVNPDDAWTSPKSNTTYQTKWFLDFDNGDFLEVSSVREDQEIYAQGFMAASAFASVRGRFFGQKKGFALVDVVPAA</sequence>
<accession>A0A8J2I4H9</accession>
<dbReference type="InterPro" id="IPR010791">
    <property type="entry name" value="AttH_dom"/>
</dbReference>
<dbReference type="EMBL" id="CAJRGZ010000019">
    <property type="protein sequence ID" value="CAG5164056.1"/>
    <property type="molecule type" value="Genomic_DNA"/>
</dbReference>
<name>A0A8J2I4H9_9PLEO</name>
<comment type="caution">
    <text evidence="3">The sequence shown here is derived from an EMBL/GenBank/DDBJ whole genome shotgun (WGS) entry which is preliminary data.</text>
</comment>
<reference evidence="3" key="1">
    <citation type="submission" date="2021-05" db="EMBL/GenBank/DDBJ databases">
        <authorList>
            <person name="Stam R."/>
        </authorList>
    </citation>
    <scope>NUCLEOTIDE SEQUENCE</scope>
    <source>
        <strain evidence="3">CS162</strain>
    </source>
</reference>
<keyword evidence="1" id="KW-0732">Signal</keyword>
<dbReference type="OrthoDB" id="5295747at2759"/>
<evidence type="ECO:0000313" key="3">
    <source>
        <dbReference type="EMBL" id="CAG5164056.1"/>
    </source>
</evidence>
<evidence type="ECO:0000256" key="1">
    <source>
        <dbReference type="SAM" id="SignalP"/>
    </source>
</evidence>
<evidence type="ECO:0000259" key="2">
    <source>
        <dbReference type="Pfam" id="PF07143"/>
    </source>
</evidence>
<dbReference type="Pfam" id="PF07143">
    <property type="entry name" value="CrtC"/>
    <property type="match status" value="1"/>
</dbReference>
<dbReference type="GeneID" id="67018511"/>
<dbReference type="AlphaFoldDB" id="A0A8J2I4H9"/>
<dbReference type="PANTHER" id="PTHR40617">
    <property type="entry name" value="TERPENE CYCLASE ASQC"/>
    <property type="match status" value="1"/>
</dbReference>
<feature type="signal peptide" evidence="1">
    <location>
        <begin position="1"/>
        <end position="17"/>
    </location>
</feature>
<dbReference type="SUPFAM" id="SSF159245">
    <property type="entry name" value="AttH-like"/>
    <property type="match status" value="1"/>
</dbReference>
<dbReference type="InterPro" id="IPR053112">
    <property type="entry name" value="Fungal_Dehydratase/Hydratase"/>
</dbReference>
<dbReference type="InterPro" id="IPR023374">
    <property type="entry name" value="AttH-like_dom_sf"/>
</dbReference>
<dbReference type="PANTHER" id="PTHR40617:SF1">
    <property type="entry name" value="ATTH DOMAIN-CONTAINING PROTEIN-RELATED"/>
    <property type="match status" value="1"/>
</dbReference>
<evidence type="ECO:0000313" key="4">
    <source>
        <dbReference type="Proteomes" id="UP000676310"/>
    </source>
</evidence>
<keyword evidence="4" id="KW-1185">Reference proteome</keyword>
<dbReference type="Gene3D" id="2.40.370.10">
    <property type="entry name" value="AttH-like domain"/>
    <property type="match status" value="2"/>
</dbReference>
<gene>
    <name evidence="3" type="ORF">ALTATR162_LOCUS6603</name>
</gene>